<organism evidence="1 2">
    <name type="scientific">Breoghania corrubedonensis</name>
    <dbReference type="NCBI Taxonomy" id="665038"/>
    <lineage>
        <taxon>Bacteria</taxon>
        <taxon>Pseudomonadati</taxon>
        <taxon>Pseudomonadota</taxon>
        <taxon>Alphaproteobacteria</taxon>
        <taxon>Hyphomicrobiales</taxon>
        <taxon>Stappiaceae</taxon>
        <taxon>Breoghania</taxon>
    </lineage>
</organism>
<proteinExistence type="predicted"/>
<dbReference type="Gene3D" id="3.30.450.150">
    <property type="entry name" value="Haem-degrading domain"/>
    <property type="match status" value="1"/>
</dbReference>
<dbReference type="InterPro" id="IPR052517">
    <property type="entry name" value="GlcG_carb_metab_protein"/>
</dbReference>
<dbReference type="InterPro" id="IPR038084">
    <property type="entry name" value="PduO/GlcC-like_sf"/>
</dbReference>
<sequence>MSARTSEALIEKLLRAGHGPCPTRQLKLADAQRLAANAETTARAMGLPVVISVADAQGEQILFHKMEGSLPASATLATDKAWTAAAFRMSTDELGRLAQPGQMLFGVEATHGGRVVVFGGGIPCWRDGTVIGAIGISGGTADEDAAIARYALNDFTDKPGHGPAKGAEK</sequence>
<keyword evidence="2" id="KW-1185">Reference proteome</keyword>
<dbReference type="PANTHER" id="PTHR34309">
    <property type="entry name" value="SLR1406 PROTEIN"/>
    <property type="match status" value="1"/>
</dbReference>
<gene>
    <name evidence="1" type="ORF">C8N35_10833</name>
</gene>
<evidence type="ECO:0000313" key="2">
    <source>
        <dbReference type="Proteomes" id="UP000244081"/>
    </source>
</evidence>
<dbReference type="Proteomes" id="UP000244081">
    <property type="component" value="Unassembled WGS sequence"/>
</dbReference>
<protein>
    <submittedName>
        <fullName evidence="1">Uncharacterized protein GlcG (DUF336 family)</fullName>
    </submittedName>
</protein>
<dbReference type="InterPro" id="IPR005624">
    <property type="entry name" value="PduO/GlcC-like"/>
</dbReference>
<dbReference type="EMBL" id="QAYG01000008">
    <property type="protein sequence ID" value="PTW58998.1"/>
    <property type="molecule type" value="Genomic_DNA"/>
</dbReference>
<dbReference type="PANTHER" id="PTHR34309:SF1">
    <property type="entry name" value="PROTEIN GLCG"/>
    <property type="match status" value="1"/>
</dbReference>
<comment type="caution">
    <text evidence="1">The sequence shown here is derived from an EMBL/GenBank/DDBJ whole genome shotgun (WGS) entry which is preliminary data.</text>
</comment>
<dbReference type="AlphaFoldDB" id="A0A2T5V5G0"/>
<dbReference type="Pfam" id="PF03928">
    <property type="entry name" value="HbpS-like"/>
    <property type="match status" value="1"/>
</dbReference>
<accession>A0A2T5V5G0</accession>
<dbReference type="OrthoDB" id="9815788at2"/>
<dbReference type="RefSeq" id="WP_107991223.1">
    <property type="nucleotide sequence ID" value="NZ_QAYG01000008.1"/>
</dbReference>
<dbReference type="SUPFAM" id="SSF143744">
    <property type="entry name" value="GlcG-like"/>
    <property type="match status" value="1"/>
</dbReference>
<evidence type="ECO:0000313" key="1">
    <source>
        <dbReference type="EMBL" id="PTW58998.1"/>
    </source>
</evidence>
<name>A0A2T5V5G0_9HYPH</name>
<reference evidence="1 2" key="1">
    <citation type="submission" date="2018-04" db="EMBL/GenBank/DDBJ databases">
        <title>Genomic Encyclopedia of Archaeal and Bacterial Type Strains, Phase II (KMG-II): from individual species to whole genera.</title>
        <authorList>
            <person name="Goeker M."/>
        </authorList>
    </citation>
    <scope>NUCLEOTIDE SEQUENCE [LARGE SCALE GENOMIC DNA]</scope>
    <source>
        <strain evidence="1 2">DSM 23382</strain>
    </source>
</reference>